<proteinExistence type="predicted"/>
<reference evidence="3 4" key="1">
    <citation type="submission" date="2018-10" db="EMBL/GenBank/DDBJ databases">
        <title>Genome sequencing of Arthrobacter oryzae TNB02.</title>
        <authorList>
            <person name="Cho Y.-J."/>
            <person name="Cho A."/>
            <person name="Kim O.-S."/>
        </authorList>
    </citation>
    <scope>NUCLEOTIDE SEQUENCE [LARGE SCALE GENOMIC DNA]</scope>
    <source>
        <strain evidence="3 4">TNB02</strain>
    </source>
</reference>
<feature type="region of interest" description="Disordered" evidence="1">
    <location>
        <begin position="1"/>
        <end position="23"/>
    </location>
</feature>
<dbReference type="EMBL" id="RBED01000074">
    <property type="protein sequence ID" value="RNL57437.1"/>
    <property type="molecule type" value="Genomic_DNA"/>
</dbReference>
<protein>
    <recommendedName>
        <fullName evidence="5">Secretion/DNA translocation related TadE-like protein</fullName>
    </recommendedName>
</protein>
<keyword evidence="2" id="KW-0812">Transmembrane</keyword>
<keyword evidence="4" id="KW-1185">Reference proteome</keyword>
<keyword evidence="2" id="KW-1133">Transmembrane helix</keyword>
<name>A0A3N0C5L1_9MICC</name>
<dbReference type="Proteomes" id="UP000273807">
    <property type="component" value="Unassembled WGS sequence"/>
</dbReference>
<sequence>MIWPQRAGAQYGPGPRARPGIGSDPGRVLDIAHSCQRRHRECGAGTVLGLGIGIVVIMATMSLLLLSQAAVAASRAAAAADLAALAAADAARGITAGEPCAVARDVAARNNARLTSCLKGAGETVQVGTEVTTVPLLGPARGLARAGPPPALDGGPAPARDGGPAP</sequence>
<dbReference type="InterPro" id="IPR021202">
    <property type="entry name" value="Rv3654c-like"/>
</dbReference>
<evidence type="ECO:0000313" key="4">
    <source>
        <dbReference type="Proteomes" id="UP000273807"/>
    </source>
</evidence>
<feature type="region of interest" description="Disordered" evidence="1">
    <location>
        <begin position="139"/>
        <end position="166"/>
    </location>
</feature>
<comment type="caution">
    <text evidence="3">The sequence shown here is derived from an EMBL/GenBank/DDBJ whole genome shotgun (WGS) entry which is preliminary data.</text>
</comment>
<dbReference type="NCBIfam" id="TIGR03816">
    <property type="entry name" value="tadE_like_DECH"/>
    <property type="match status" value="1"/>
</dbReference>
<evidence type="ECO:0000256" key="1">
    <source>
        <dbReference type="SAM" id="MobiDB-lite"/>
    </source>
</evidence>
<organism evidence="3 4">
    <name type="scientific">Arthrobacter oryzae</name>
    <dbReference type="NCBI Taxonomy" id="409290"/>
    <lineage>
        <taxon>Bacteria</taxon>
        <taxon>Bacillati</taxon>
        <taxon>Actinomycetota</taxon>
        <taxon>Actinomycetes</taxon>
        <taxon>Micrococcales</taxon>
        <taxon>Micrococcaceae</taxon>
        <taxon>Arthrobacter</taxon>
    </lineage>
</organism>
<accession>A0A3N0C5L1</accession>
<gene>
    <name evidence="3" type="ORF">D7003_06665</name>
</gene>
<feature type="transmembrane region" description="Helical" evidence="2">
    <location>
        <begin position="47"/>
        <end position="66"/>
    </location>
</feature>
<evidence type="ECO:0000256" key="2">
    <source>
        <dbReference type="SAM" id="Phobius"/>
    </source>
</evidence>
<keyword evidence="2" id="KW-0472">Membrane</keyword>
<dbReference type="AlphaFoldDB" id="A0A3N0C5L1"/>
<evidence type="ECO:0000313" key="3">
    <source>
        <dbReference type="EMBL" id="RNL57437.1"/>
    </source>
</evidence>
<evidence type="ECO:0008006" key="5">
    <source>
        <dbReference type="Google" id="ProtNLM"/>
    </source>
</evidence>